<evidence type="ECO:0000313" key="2">
    <source>
        <dbReference type="Proteomes" id="UP000017800"/>
    </source>
</evidence>
<reference evidence="1 2" key="2">
    <citation type="submission" date="2013-11" db="EMBL/GenBank/DDBJ databases">
        <title>Whole genome shotgun sequence of Vibrio halioticoli NBRC 102217.</title>
        <authorList>
            <person name="Isaki S."/>
            <person name="Kimura A."/>
            <person name="Ohji S."/>
            <person name="Hosoyama A."/>
            <person name="Fujita N."/>
            <person name="Hashimoto M."/>
            <person name="Hosoyama Y."/>
            <person name="Yamazoe A."/>
        </authorList>
    </citation>
    <scope>NUCLEOTIDE SEQUENCE [LARGE SCALE GENOMIC DNA]</scope>
    <source>
        <strain evidence="1 2">NBRC 102217</strain>
    </source>
</reference>
<dbReference type="RefSeq" id="WP_023405409.1">
    <property type="nucleotide sequence ID" value="NZ_BAUJ01000068.1"/>
</dbReference>
<dbReference type="AlphaFoldDB" id="V5F632"/>
<name>V5F632_9VIBR</name>
<evidence type="ECO:0000313" key="1">
    <source>
        <dbReference type="EMBL" id="GAD91109.1"/>
    </source>
</evidence>
<dbReference type="Proteomes" id="UP000017800">
    <property type="component" value="Unassembled WGS sequence"/>
</dbReference>
<comment type="caution">
    <text evidence="1">The sequence shown here is derived from an EMBL/GenBank/DDBJ whole genome shotgun (WGS) entry which is preliminary data.</text>
</comment>
<organism evidence="1 2">
    <name type="scientific">Vibrio halioticoli NBRC 102217</name>
    <dbReference type="NCBI Taxonomy" id="1219072"/>
    <lineage>
        <taxon>Bacteria</taxon>
        <taxon>Pseudomonadati</taxon>
        <taxon>Pseudomonadota</taxon>
        <taxon>Gammaproteobacteria</taxon>
        <taxon>Vibrionales</taxon>
        <taxon>Vibrionaceae</taxon>
        <taxon>Vibrio</taxon>
    </lineage>
</organism>
<proteinExistence type="predicted"/>
<protein>
    <submittedName>
        <fullName evidence="1">Uncharacterized protein</fullName>
    </submittedName>
</protein>
<dbReference type="eggNOG" id="ENOG5031NSU">
    <property type="taxonomic scope" value="Bacteria"/>
</dbReference>
<reference evidence="1 2" key="1">
    <citation type="submission" date="2013-10" db="EMBL/GenBank/DDBJ databases">
        <authorList>
            <person name="Ichikawa N."/>
            <person name="Kimura A."/>
            <person name="Ohji S."/>
            <person name="Hosoyama A."/>
            <person name="Fujita N."/>
        </authorList>
    </citation>
    <scope>NUCLEOTIDE SEQUENCE [LARGE SCALE GENOMIC DNA]</scope>
    <source>
        <strain evidence="1 2">NBRC 102217</strain>
    </source>
</reference>
<dbReference type="EMBL" id="BAUJ01000068">
    <property type="protein sequence ID" value="GAD91109.1"/>
    <property type="molecule type" value="Genomic_DNA"/>
</dbReference>
<accession>V5F632</accession>
<gene>
    <name evidence="1" type="ORF">VHA01S_068_00170</name>
</gene>
<sequence length="80" mass="8676">MPKEIYQSAYSLAKEAELHLQLLQKCLRSLDVTINNSLPQATSMIENISAQSATSLSATAELATELREAIAQAKLSEQAV</sequence>
<dbReference type="OrthoDB" id="5879079at2"/>
<keyword evidence="2" id="KW-1185">Reference proteome</keyword>